<dbReference type="AlphaFoldDB" id="A0A516V3M9"/>
<accession>A0A516V3M9</accession>
<dbReference type="EMBL" id="CP041742">
    <property type="protein sequence ID" value="QDQ73126.1"/>
    <property type="molecule type" value="Genomic_DNA"/>
</dbReference>
<dbReference type="RefSeq" id="WP_143878639.1">
    <property type="nucleotide sequence ID" value="NZ_BAABLZ010000001.1"/>
</dbReference>
<proteinExistence type="predicted"/>
<evidence type="ECO:0000313" key="2">
    <source>
        <dbReference type="Proteomes" id="UP000315891"/>
    </source>
</evidence>
<sequence>MQTLILLGAVLGPSLLLLGVLLGKRFWRLRDRRRSPIAHKVLNFPGEGLRRKMQILVKLTIRAAKHLAFQLVMDAPRRIAHIDWVDLSGRSLRSAS</sequence>
<keyword evidence="2" id="KW-1185">Reference proteome</keyword>
<organism evidence="1 2">
    <name type="scientific">Pseudoluteimonas lycopersici</name>
    <dbReference type="NCBI Taxonomy" id="1324796"/>
    <lineage>
        <taxon>Bacteria</taxon>
        <taxon>Pseudomonadati</taxon>
        <taxon>Pseudomonadota</taxon>
        <taxon>Gammaproteobacteria</taxon>
        <taxon>Lysobacterales</taxon>
        <taxon>Lysobacteraceae</taxon>
        <taxon>Pseudoluteimonas</taxon>
    </lineage>
</organism>
<gene>
    <name evidence="1" type="ORF">FNZ56_04170</name>
</gene>
<reference evidence="1 2" key="1">
    <citation type="submission" date="2019-07" db="EMBL/GenBank/DDBJ databases">
        <title>Lysobacter weifangensis sp. nov., isolated from bensulfuron-methyl contaminated farmland soil.</title>
        <authorList>
            <person name="Zhao H."/>
        </authorList>
    </citation>
    <scope>NUCLEOTIDE SEQUENCE [LARGE SCALE GENOMIC DNA]</scope>
    <source>
        <strain evidence="1 2">CC-Bw-6</strain>
    </source>
</reference>
<protein>
    <submittedName>
        <fullName evidence="1">Uncharacterized protein</fullName>
    </submittedName>
</protein>
<dbReference type="Proteomes" id="UP000315891">
    <property type="component" value="Chromosome"/>
</dbReference>
<name>A0A516V3M9_9GAMM</name>
<evidence type="ECO:0000313" key="1">
    <source>
        <dbReference type="EMBL" id="QDQ73126.1"/>
    </source>
</evidence>